<comment type="similarity">
    <text evidence="3 13">Belongs to the eukaryotic PMM family.</text>
</comment>
<feature type="binding site" evidence="12">
    <location>
        <position position="230"/>
    </location>
    <ligand>
        <name>Mg(2+)</name>
        <dbReference type="ChEBI" id="CHEBI:18420"/>
        <label>2</label>
    </ligand>
</feature>
<feature type="binding site" evidence="12">
    <location>
        <position position="16"/>
    </location>
    <ligand>
        <name>Mg(2+)</name>
        <dbReference type="ChEBI" id="CHEBI:18420"/>
        <label>1</label>
    </ligand>
</feature>
<protein>
    <recommendedName>
        <fullName evidence="5 13">Phosphomannomutase</fullName>
        <ecNumber evidence="5 13">5.4.2.8</ecNumber>
    </recommendedName>
</protein>
<evidence type="ECO:0000256" key="2">
    <source>
        <dbReference type="ARBA" id="ARBA00004699"/>
    </source>
</evidence>
<dbReference type="AlphaFoldDB" id="A0AAV5UM78"/>
<comment type="function">
    <text evidence="13">Involved in the synthesis of the GDP-mannose and dolichol-phosphate-mannose required for a number of critical mannosyl transfer reactions.</text>
</comment>
<feature type="binding site" evidence="11">
    <location>
        <position position="146"/>
    </location>
    <ligand>
        <name>alpha-D-mannose 1-phosphate</name>
        <dbReference type="ChEBI" id="CHEBI:58409"/>
    </ligand>
</feature>
<evidence type="ECO:0000256" key="5">
    <source>
        <dbReference type="ARBA" id="ARBA00012730"/>
    </source>
</evidence>
<comment type="subunit">
    <text evidence="4 13">Homodimer.</text>
</comment>
<reference evidence="15" key="1">
    <citation type="submission" date="2023-10" db="EMBL/GenBank/DDBJ databases">
        <title>Genome assembly of Pristionchus species.</title>
        <authorList>
            <person name="Yoshida K."/>
            <person name="Sommer R.J."/>
        </authorList>
    </citation>
    <scope>NUCLEOTIDE SEQUENCE</scope>
    <source>
        <strain evidence="15">RS0144</strain>
    </source>
</reference>
<dbReference type="InterPro" id="IPR043169">
    <property type="entry name" value="PMM_cap"/>
</dbReference>
<dbReference type="GO" id="GO:0006013">
    <property type="term" value="P:mannose metabolic process"/>
    <property type="evidence" value="ECO:0007669"/>
    <property type="project" value="TreeGrafter"/>
</dbReference>
<dbReference type="GO" id="GO:0005829">
    <property type="term" value="C:cytosol"/>
    <property type="evidence" value="ECO:0007669"/>
    <property type="project" value="TreeGrafter"/>
</dbReference>
<evidence type="ECO:0000313" key="14">
    <source>
        <dbReference type="EMBL" id="GMS93199.1"/>
    </source>
</evidence>
<keyword evidence="8 12" id="KW-0460">Magnesium</keyword>
<dbReference type="GO" id="GO:0046872">
    <property type="term" value="F:metal ion binding"/>
    <property type="evidence" value="ECO:0007669"/>
    <property type="project" value="UniProtKB-KW"/>
</dbReference>
<keyword evidence="6 13" id="KW-0963">Cytoplasm</keyword>
<dbReference type="Gene3D" id="3.40.50.1000">
    <property type="entry name" value="HAD superfamily/HAD-like"/>
    <property type="match status" value="1"/>
</dbReference>
<proteinExistence type="inferred from homology"/>
<feature type="binding site" evidence="11">
    <location>
        <position position="25"/>
    </location>
    <ligand>
        <name>alpha-D-mannose 1-phosphate</name>
        <dbReference type="ChEBI" id="CHEBI:58409"/>
    </ligand>
</feature>
<keyword evidence="9 13" id="KW-0413">Isomerase</keyword>
<evidence type="ECO:0000256" key="12">
    <source>
        <dbReference type="PIRSR" id="PIRSR605002-3"/>
    </source>
</evidence>
<name>A0AAV5UM78_9BILA</name>
<dbReference type="Proteomes" id="UP001432027">
    <property type="component" value="Unassembled WGS sequence"/>
</dbReference>
<comment type="cofactor">
    <cofactor evidence="12">
        <name>Mg(2+)</name>
        <dbReference type="ChEBI" id="CHEBI:18420"/>
    </cofactor>
</comment>
<dbReference type="SUPFAM" id="SSF56784">
    <property type="entry name" value="HAD-like"/>
    <property type="match status" value="1"/>
</dbReference>
<sequence length="254" mass="28846">SQMTSSTSKLPLLIFDMDGTLTMPRLSMPDDVREFLREVRAKGVPLAVVSGSDLKKMREQLGDSVLSDFDYIFTENGLVGFKETTALPVASIQFRLGEQQLQRLINFVLAYFSRLQLPCKRGNFIEFRNGMINFCPVGRSCSHEERLQFAAYDKEHGIRIKFAEELRREIADELDLEVAIGGQISVDVFPKGWDKTYCLRYLEEFETIHFFGDRTMEGGNDHAIFAHPRTIGHTVISPEDTKKQISAVIADLID</sequence>
<organism evidence="15 16">
    <name type="scientific">Pristionchus entomophagus</name>
    <dbReference type="NCBI Taxonomy" id="358040"/>
    <lineage>
        <taxon>Eukaryota</taxon>
        <taxon>Metazoa</taxon>
        <taxon>Ecdysozoa</taxon>
        <taxon>Nematoda</taxon>
        <taxon>Chromadorea</taxon>
        <taxon>Rhabditida</taxon>
        <taxon>Rhabditina</taxon>
        <taxon>Diplogasteromorpha</taxon>
        <taxon>Diplogasteroidea</taxon>
        <taxon>Neodiplogasteridae</taxon>
        <taxon>Pristionchus</taxon>
    </lineage>
</organism>
<evidence type="ECO:0000313" key="16">
    <source>
        <dbReference type="Proteomes" id="UP001432027"/>
    </source>
</evidence>
<keyword evidence="16" id="KW-1185">Reference proteome</keyword>
<dbReference type="SFLD" id="SFLDG01143">
    <property type="entry name" value="C2.B.3:_Phosphomannomutase_Lik"/>
    <property type="match status" value="1"/>
</dbReference>
<accession>A0AAV5UM78</accession>
<dbReference type="EMBL" id="BTSX01000004">
    <property type="protein sequence ID" value="GMS93199.1"/>
    <property type="molecule type" value="Genomic_DNA"/>
</dbReference>
<comment type="subcellular location">
    <subcellularLocation>
        <location evidence="1 13">Cytoplasm</location>
    </subcellularLocation>
</comment>
<dbReference type="GO" id="GO:0009298">
    <property type="term" value="P:GDP-mannose biosynthetic process"/>
    <property type="evidence" value="ECO:0007669"/>
    <property type="project" value="InterPro"/>
</dbReference>
<evidence type="ECO:0000256" key="9">
    <source>
        <dbReference type="ARBA" id="ARBA00023235"/>
    </source>
</evidence>
<evidence type="ECO:0000256" key="6">
    <source>
        <dbReference type="ARBA" id="ARBA00022490"/>
    </source>
</evidence>
<dbReference type="EMBL" id="BTSX01000040">
    <property type="protein sequence ID" value="GMT08231.1"/>
    <property type="molecule type" value="Genomic_DNA"/>
</dbReference>
<keyword evidence="7 12" id="KW-0479">Metal-binding</keyword>
<comment type="catalytic activity">
    <reaction evidence="13">
        <text>alpha-D-mannose 1-phosphate = D-mannose 6-phosphate</text>
        <dbReference type="Rhea" id="RHEA:11140"/>
        <dbReference type="ChEBI" id="CHEBI:58409"/>
        <dbReference type="ChEBI" id="CHEBI:58735"/>
        <dbReference type="EC" id="5.4.2.8"/>
    </reaction>
</comment>
<evidence type="ECO:0000256" key="1">
    <source>
        <dbReference type="ARBA" id="ARBA00004496"/>
    </source>
</evidence>
<feature type="binding site" evidence="11">
    <location>
        <position position="139"/>
    </location>
    <ligand>
        <name>alpha-D-mannose 1-phosphate</name>
        <dbReference type="ChEBI" id="CHEBI:58409"/>
    </ligand>
</feature>
<feature type="non-terminal residue" evidence="15">
    <location>
        <position position="1"/>
    </location>
</feature>
<comment type="pathway">
    <text evidence="2 13">Nucleotide-sugar biosynthesis; GDP-alpha-D-mannose biosynthesis; alpha-D-mannose 1-phosphate from D-fructose 6-phosphate: step 2/2.</text>
</comment>
<feature type="binding site" evidence="12">
    <location>
        <position position="225"/>
    </location>
    <ligand>
        <name>Mg(2+)</name>
        <dbReference type="ChEBI" id="CHEBI:18420"/>
        <label>1</label>
    </ligand>
</feature>
<evidence type="ECO:0000256" key="8">
    <source>
        <dbReference type="ARBA" id="ARBA00022842"/>
    </source>
</evidence>
<dbReference type="InterPro" id="IPR005002">
    <property type="entry name" value="PMM"/>
</dbReference>
<dbReference type="InterPro" id="IPR036412">
    <property type="entry name" value="HAD-like_sf"/>
</dbReference>
<evidence type="ECO:0000256" key="10">
    <source>
        <dbReference type="PIRSR" id="PIRSR605002-1"/>
    </source>
</evidence>
<evidence type="ECO:0000256" key="3">
    <source>
        <dbReference type="ARBA" id="ARBA00009736"/>
    </source>
</evidence>
<dbReference type="SFLD" id="SFLDF00445">
    <property type="entry name" value="alpha-phosphomannomutase"/>
    <property type="match status" value="1"/>
</dbReference>
<feature type="binding site" evidence="12">
    <location>
        <position position="18"/>
    </location>
    <ligand>
        <name>Mg(2+)</name>
        <dbReference type="ChEBI" id="CHEBI:18420"/>
        <label>1</label>
    </ligand>
</feature>
<evidence type="ECO:0000256" key="11">
    <source>
        <dbReference type="PIRSR" id="PIRSR605002-2"/>
    </source>
</evidence>
<dbReference type="CDD" id="cd02585">
    <property type="entry name" value="HAD_PMM"/>
    <property type="match status" value="1"/>
</dbReference>
<gene>
    <name evidence="14" type="ORF">PENTCL1PPCAC_15375</name>
    <name evidence="15" type="ORF">PENTCL1PPCAC_30405</name>
</gene>
<dbReference type="PANTHER" id="PTHR10466">
    <property type="entry name" value="PHOSPHOMANNOMUTASE"/>
    <property type="match status" value="1"/>
</dbReference>
<feature type="active site" description="Proton donor/acceptor" evidence="10">
    <location>
        <position position="18"/>
    </location>
</feature>
<feature type="binding site" evidence="11">
    <location>
        <position position="187"/>
    </location>
    <ligand>
        <name>alpha-D-mannose 1-phosphate</name>
        <dbReference type="ChEBI" id="CHEBI:58409"/>
    </ligand>
</feature>
<dbReference type="NCBIfam" id="TIGR01484">
    <property type="entry name" value="HAD-SF-IIB"/>
    <property type="match status" value="1"/>
</dbReference>
<evidence type="ECO:0000256" key="7">
    <source>
        <dbReference type="ARBA" id="ARBA00022723"/>
    </source>
</evidence>
<evidence type="ECO:0000256" key="13">
    <source>
        <dbReference type="RuleBase" id="RU361118"/>
    </source>
</evidence>
<feature type="binding site" evidence="11">
    <location>
        <position position="128"/>
    </location>
    <ligand>
        <name>alpha-D-mannose 1-phosphate</name>
        <dbReference type="ChEBI" id="CHEBI:58409"/>
    </ligand>
</feature>
<dbReference type="Pfam" id="PF03332">
    <property type="entry name" value="PMM"/>
    <property type="match status" value="1"/>
</dbReference>
<dbReference type="GO" id="GO:0004615">
    <property type="term" value="F:phosphomannomutase activity"/>
    <property type="evidence" value="ECO:0007669"/>
    <property type="project" value="UniProtKB-EC"/>
</dbReference>
<dbReference type="EC" id="5.4.2.8" evidence="5 13"/>
<dbReference type="SFLD" id="SFLDG01140">
    <property type="entry name" value="C2.B:_Phosphomannomutase_and_P"/>
    <property type="match status" value="1"/>
</dbReference>
<feature type="binding site" evidence="11">
    <location>
        <position position="185"/>
    </location>
    <ligand>
        <name>alpha-D-mannose 1-phosphate</name>
        <dbReference type="ChEBI" id="CHEBI:58409"/>
    </ligand>
</feature>
<feature type="active site" description="Nucleophile" evidence="10">
    <location>
        <position position="16"/>
    </location>
</feature>
<comment type="caution">
    <text evidence="15">The sequence shown here is derived from an EMBL/GenBank/DDBJ whole genome shotgun (WGS) entry which is preliminary data.</text>
</comment>
<dbReference type="SFLD" id="SFLDS00003">
    <property type="entry name" value="Haloacid_Dehalogenase"/>
    <property type="match status" value="1"/>
</dbReference>
<dbReference type="FunFam" id="3.30.1240.20:FF:000001">
    <property type="entry name" value="Phosphomannomutase"/>
    <property type="match status" value="1"/>
</dbReference>
<dbReference type="InterPro" id="IPR023214">
    <property type="entry name" value="HAD_sf"/>
</dbReference>
<dbReference type="PANTHER" id="PTHR10466:SF0">
    <property type="entry name" value="PHOSPHOMANNOMUTASE"/>
    <property type="match status" value="1"/>
</dbReference>
<dbReference type="InterPro" id="IPR006379">
    <property type="entry name" value="HAD-SF_hydro_IIB"/>
</dbReference>
<dbReference type="GO" id="GO:0006487">
    <property type="term" value="P:protein N-linked glycosylation"/>
    <property type="evidence" value="ECO:0007669"/>
    <property type="project" value="TreeGrafter"/>
</dbReference>
<dbReference type="Gene3D" id="3.30.1240.20">
    <property type="match status" value="1"/>
</dbReference>
<feature type="binding site" evidence="12">
    <location>
        <position position="213"/>
    </location>
    <ligand>
        <name>Mg(2+)</name>
        <dbReference type="ChEBI" id="CHEBI:18420"/>
        <label>1</label>
    </ligand>
</feature>
<evidence type="ECO:0000313" key="15">
    <source>
        <dbReference type="EMBL" id="GMT08231.1"/>
    </source>
</evidence>
<evidence type="ECO:0000256" key="4">
    <source>
        <dbReference type="ARBA" id="ARBA00011738"/>
    </source>
</evidence>